<dbReference type="PROSITE" id="PS00108">
    <property type="entry name" value="PROTEIN_KINASE_ST"/>
    <property type="match status" value="1"/>
</dbReference>
<dbReference type="Pfam" id="PF00433">
    <property type="entry name" value="Pkinase_C"/>
    <property type="match status" value="1"/>
</dbReference>
<protein>
    <recommendedName>
        <fullName evidence="7">protein kinase C</fullName>
        <ecNumber evidence="7">2.7.11.13</ecNumber>
    </recommendedName>
</protein>
<dbReference type="GO" id="GO:0016301">
    <property type="term" value="F:kinase activity"/>
    <property type="evidence" value="ECO:0007669"/>
    <property type="project" value="UniProtKB-KW"/>
</dbReference>
<evidence type="ECO:0000313" key="30">
    <source>
        <dbReference type="EMBL" id="KAI2663521.1"/>
    </source>
</evidence>
<evidence type="ECO:0000256" key="20">
    <source>
        <dbReference type="ARBA" id="ARBA00023242"/>
    </source>
</evidence>
<dbReference type="Gene3D" id="1.10.287.160">
    <property type="entry name" value="HR1 repeat"/>
    <property type="match status" value="3"/>
</dbReference>
<evidence type="ECO:0000256" key="24">
    <source>
        <dbReference type="PROSITE-ProRule" id="PRU10141"/>
    </source>
</evidence>
<comment type="similarity">
    <text evidence="6">Belongs to the protein kinase superfamily. AGC Ser/Thr protein kinase family. PKC subfamily.</text>
</comment>
<evidence type="ECO:0000259" key="27">
    <source>
        <dbReference type="PROSITE" id="PS50011"/>
    </source>
</evidence>
<dbReference type="InterPro" id="IPR000961">
    <property type="entry name" value="AGC-kinase_C"/>
</dbReference>
<evidence type="ECO:0000256" key="5">
    <source>
        <dbReference type="ARBA" id="ARBA00004626"/>
    </source>
</evidence>
<evidence type="ECO:0000256" key="13">
    <source>
        <dbReference type="ARBA" id="ARBA00022741"/>
    </source>
</evidence>
<dbReference type="InterPro" id="IPR000008">
    <property type="entry name" value="C2_dom"/>
</dbReference>
<feature type="region of interest" description="Disordered" evidence="26">
    <location>
        <begin position="382"/>
        <end position="421"/>
    </location>
</feature>
<dbReference type="SMART" id="SM00239">
    <property type="entry name" value="C2"/>
    <property type="match status" value="1"/>
</dbReference>
<dbReference type="InterPro" id="IPR037313">
    <property type="entry name" value="PKN_HR1_1"/>
</dbReference>
<dbReference type="PROSITE" id="PS51860">
    <property type="entry name" value="REM_1"/>
    <property type="match status" value="3"/>
</dbReference>
<evidence type="ECO:0000313" key="31">
    <source>
        <dbReference type="Proteomes" id="UP000830375"/>
    </source>
</evidence>
<evidence type="ECO:0000256" key="21">
    <source>
        <dbReference type="ARBA" id="ARBA00047272"/>
    </source>
</evidence>
<keyword evidence="16" id="KW-0805">Transcription regulation</keyword>
<evidence type="ECO:0000259" key="28">
    <source>
        <dbReference type="PROSITE" id="PS51285"/>
    </source>
</evidence>
<feature type="coiled-coil region" evidence="25">
    <location>
        <begin position="80"/>
        <end position="137"/>
    </location>
</feature>
<feature type="region of interest" description="Disordered" evidence="26">
    <location>
        <begin position="571"/>
        <end position="619"/>
    </location>
</feature>
<name>A0ABQ8MMS5_LABRO</name>
<evidence type="ECO:0000256" key="8">
    <source>
        <dbReference type="ARBA" id="ARBA00022490"/>
    </source>
</evidence>
<dbReference type="InterPro" id="IPR035892">
    <property type="entry name" value="C2_domain_sf"/>
</dbReference>
<evidence type="ECO:0000256" key="11">
    <source>
        <dbReference type="ARBA" id="ARBA00022679"/>
    </source>
</evidence>
<feature type="domain" description="REM-1" evidence="29">
    <location>
        <begin position="154"/>
        <end position="234"/>
    </location>
</feature>
<keyword evidence="15 24" id="KW-0067">ATP-binding</keyword>
<evidence type="ECO:0000256" key="19">
    <source>
        <dbReference type="ARBA" id="ARBA00023163"/>
    </source>
</evidence>
<comment type="subcellular location">
    <subcellularLocation>
        <location evidence="5">Cleavage furrow</location>
    </subcellularLocation>
    <subcellularLocation>
        <location evidence="4">Cytoplasm</location>
    </subcellularLocation>
    <subcellularLocation>
        <location evidence="3">Membrane</location>
    </subcellularLocation>
    <subcellularLocation>
        <location evidence="2">Midbody</location>
    </subcellularLocation>
    <subcellularLocation>
        <location evidence="1">Nucleus</location>
    </subcellularLocation>
</comment>
<dbReference type="InterPro" id="IPR017892">
    <property type="entry name" value="Pkinase_C"/>
</dbReference>
<dbReference type="InterPro" id="IPR017441">
    <property type="entry name" value="Protein_kinase_ATP_BS"/>
</dbReference>
<dbReference type="SMART" id="SM00133">
    <property type="entry name" value="S_TK_X"/>
    <property type="match status" value="1"/>
</dbReference>
<dbReference type="SMART" id="SM00220">
    <property type="entry name" value="S_TKc"/>
    <property type="match status" value="1"/>
</dbReference>
<feature type="binding site" evidence="24">
    <location>
        <position position="666"/>
    </location>
    <ligand>
        <name>ATP</name>
        <dbReference type="ChEBI" id="CHEBI:30616"/>
    </ligand>
</feature>
<dbReference type="CDD" id="cd11622">
    <property type="entry name" value="HR1_PKN_1"/>
    <property type="match status" value="1"/>
</dbReference>
<evidence type="ECO:0000256" key="12">
    <source>
        <dbReference type="ARBA" id="ARBA00022737"/>
    </source>
</evidence>
<dbReference type="Gene3D" id="1.10.510.10">
    <property type="entry name" value="Transferase(Phosphotransferase) domain 1"/>
    <property type="match status" value="1"/>
</dbReference>
<dbReference type="InterPro" id="IPR008271">
    <property type="entry name" value="Ser/Thr_kinase_AS"/>
</dbReference>
<evidence type="ECO:0000256" key="15">
    <source>
        <dbReference type="ARBA" id="ARBA00022840"/>
    </source>
</evidence>
<accession>A0ABQ8MMS5</accession>
<evidence type="ECO:0000256" key="17">
    <source>
        <dbReference type="ARBA" id="ARBA00023054"/>
    </source>
</evidence>
<evidence type="ECO:0000256" key="14">
    <source>
        <dbReference type="ARBA" id="ARBA00022777"/>
    </source>
</evidence>
<dbReference type="PROSITE" id="PS51285">
    <property type="entry name" value="AGC_KINASE_CTER"/>
    <property type="match status" value="1"/>
</dbReference>
<keyword evidence="19" id="KW-0804">Transcription</keyword>
<feature type="region of interest" description="Disordered" evidence="26">
    <location>
        <begin position="147"/>
        <end position="168"/>
    </location>
</feature>
<evidence type="ECO:0000256" key="9">
    <source>
        <dbReference type="ARBA" id="ARBA00022527"/>
    </source>
</evidence>
<dbReference type="CDD" id="cd08687">
    <property type="entry name" value="C2_PKN-like"/>
    <property type="match status" value="1"/>
</dbReference>
<keyword evidence="31" id="KW-1185">Reference proteome</keyword>
<keyword evidence="20" id="KW-0539">Nucleus</keyword>
<dbReference type="InterPro" id="IPR037784">
    <property type="entry name" value="C2_PKN"/>
</dbReference>
<proteinExistence type="inferred from homology"/>
<dbReference type="InterPro" id="IPR011072">
    <property type="entry name" value="HR1_rho-bd"/>
</dbReference>
<reference evidence="30 31" key="1">
    <citation type="submission" date="2022-01" db="EMBL/GenBank/DDBJ databases">
        <title>A high-quality chromosome-level genome assembly of rohu carp, Labeo rohita.</title>
        <authorList>
            <person name="Arick M.A. II"/>
            <person name="Hsu C.-Y."/>
            <person name="Magbanua Z."/>
            <person name="Pechanova O."/>
            <person name="Grover C."/>
            <person name="Miller E."/>
            <person name="Thrash A."/>
            <person name="Ezzel L."/>
            <person name="Alam S."/>
            <person name="Benzie J."/>
            <person name="Hamilton M."/>
            <person name="Karsi A."/>
            <person name="Lawrence M.L."/>
            <person name="Peterson D.G."/>
        </authorList>
    </citation>
    <scope>NUCLEOTIDE SEQUENCE [LARGE SCALE GENOMIC DNA]</scope>
    <source>
        <strain evidence="31">BAU-BD-2019</strain>
        <tissue evidence="30">Blood</tissue>
    </source>
</reference>
<keyword evidence="14 30" id="KW-0418">Kinase</keyword>
<evidence type="ECO:0000256" key="10">
    <source>
        <dbReference type="ARBA" id="ARBA00022553"/>
    </source>
</evidence>
<keyword evidence="12" id="KW-0677">Repeat</keyword>
<feature type="compositionally biased region" description="Polar residues" evidence="26">
    <location>
        <begin position="398"/>
        <end position="418"/>
    </location>
</feature>
<comment type="catalytic activity">
    <reaction evidence="21">
        <text>L-threonyl-[protein] + ATP = O-phospho-L-threonyl-[protein] + ADP + H(+)</text>
        <dbReference type="Rhea" id="RHEA:46608"/>
        <dbReference type="Rhea" id="RHEA-COMP:11060"/>
        <dbReference type="Rhea" id="RHEA-COMP:11605"/>
        <dbReference type="ChEBI" id="CHEBI:15378"/>
        <dbReference type="ChEBI" id="CHEBI:30013"/>
        <dbReference type="ChEBI" id="CHEBI:30616"/>
        <dbReference type="ChEBI" id="CHEBI:61977"/>
        <dbReference type="ChEBI" id="CHEBI:456216"/>
        <dbReference type="EC" id="2.7.11.13"/>
    </reaction>
</comment>
<evidence type="ECO:0000256" key="18">
    <source>
        <dbReference type="ARBA" id="ARBA00023136"/>
    </source>
</evidence>
<dbReference type="PANTHER" id="PTHR24351">
    <property type="entry name" value="RIBOSOMAL PROTEIN S6 KINASE"/>
    <property type="match status" value="1"/>
</dbReference>
<dbReference type="InterPro" id="IPR036274">
    <property type="entry name" value="HR1_rpt_sf"/>
</dbReference>
<dbReference type="Pfam" id="PF02185">
    <property type="entry name" value="HR1"/>
    <property type="match status" value="3"/>
</dbReference>
<keyword evidence="13 24" id="KW-0547">Nucleotide-binding</keyword>
<dbReference type="Pfam" id="PF00069">
    <property type="entry name" value="Pkinase"/>
    <property type="match status" value="1"/>
</dbReference>
<feature type="domain" description="REM-1" evidence="29">
    <location>
        <begin position="64"/>
        <end position="140"/>
    </location>
</feature>
<dbReference type="SUPFAM" id="SSF49562">
    <property type="entry name" value="C2 domain (Calcium/lipid-binding domain, CaLB)"/>
    <property type="match status" value="1"/>
</dbReference>
<dbReference type="SMART" id="SM00742">
    <property type="entry name" value="Hr1"/>
    <property type="match status" value="3"/>
</dbReference>
<feature type="domain" description="REM-1" evidence="29">
    <location>
        <begin position="239"/>
        <end position="320"/>
    </location>
</feature>
<dbReference type="Proteomes" id="UP000830375">
    <property type="component" value="Unassembled WGS sequence"/>
</dbReference>
<dbReference type="SUPFAM" id="SSF46585">
    <property type="entry name" value="HR1 repeat"/>
    <property type="match status" value="3"/>
</dbReference>
<evidence type="ECO:0000256" key="6">
    <source>
        <dbReference type="ARBA" id="ARBA00005490"/>
    </source>
</evidence>
<evidence type="ECO:0000256" key="4">
    <source>
        <dbReference type="ARBA" id="ARBA00004496"/>
    </source>
</evidence>
<evidence type="ECO:0000259" key="29">
    <source>
        <dbReference type="PROSITE" id="PS51860"/>
    </source>
</evidence>
<sequence length="964" mass="109146">METTYSENLPLHCILRMMLDSRMHSMSLNASDNCKHFCYLFLSPAPQSDTRGQMVSECLGLGQNVDLSDTMVQQKLDEIKDQIKREIRKELKIKEGAENLRKVTTDKKSLAYVDNMLKKSNKKVEELHQELQELNAHIVVKDPEEVAGYPLTPDTPKSEARTSTNSSRLAALKKQADIELKVKQGAENMIQMYSNGSSKDRKLLAAAQQMLQDSKTKIEFIRMQILKASQTSEMNYENNDVTSSKPIISPLDLRIEELRHHFRIESAVAEGAKNVMKLLGTGKVTEKKAHSEAQARLNESSQKLDLLKFSLEQRLSELPKNHPKSNLIMEELAMVSSPPLSPRQSIMSTSNKYSTVAKPAALTGTLDVRLMGCQDLLENVPGRSKTASVSLPGWSPSEARSSFMSRGNKNKSGSSRTLSKSDDLSNEISAVLKLDNTVVGQTHWKPVSNQSWDQKFTLELDRSRELEIAVYWRDWRSLCAVKFLRLEDFLDNQRHGMCLYLEPQGTLFAEVTFFNPVIERRPKLQRQKKIFSKQQGKTFLRAPQMNINIATWGRLVRRAIPSISNSFSPQTADLGSALSPETVPIGHPDAHSLPSDPTVTKLDFDKPATPPSKRHSIEEEIEENAEEVEVQFSLTDFKCVAVLGRGHFGKVLLAEYKTTGEMFAIKALKKGDIVARDEVDSLMCEKRIFETVNSVRHPFLVNLFACFQTKEHVCFVMEYAAGGDLMMHIHADVFSEPRSVFYAACVVLGLQYLHDHKIVYRDLKLDNLLLDTEGYVKIADFGLCKEGMGFKDRTSTFCGTPEFLAPEVLTETSYTRAVDWWGLGVLIFEMLVGESPFPGDDEEEVFDSIVNDEVRYPRFLSTEAISIMRRLLRRNPERRLGAGERDAEEVKKHPFFRNMDWAGLLAKKIQPPFVPTIKGREDVSNFDDEFTSEAPILTPPREPRALTVNEQEMFADFDYIADWC</sequence>
<evidence type="ECO:0000256" key="1">
    <source>
        <dbReference type="ARBA" id="ARBA00004123"/>
    </source>
</evidence>
<evidence type="ECO:0000256" key="23">
    <source>
        <dbReference type="PROSITE-ProRule" id="PRU01207"/>
    </source>
</evidence>
<comment type="catalytic activity">
    <reaction evidence="22">
        <text>L-seryl-[protein] + ATP = O-phospho-L-seryl-[protein] + ADP + H(+)</text>
        <dbReference type="Rhea" id="RHEA:17989"/>
        <dbReference type="Rhea" id="RHEA-COMP:9863"/>
        <dbReference type="Rhea" id="RHEA-COMP:11604"/>
        <dbReference type="ChEBI" id="CHEBI:15378"/>
        <dbReference type="ChEBI" id="CHEBI:29999"/>
        <dbReference type="ChEBI" id="CHEBI:30616"/>
        <dbReference type="ChEBI" id="CHEBI:83421"/>
        <dbReference type="ChEBI" id="CHEBI:456216"/>
        <dbReference type="EC" id="2.7.11.13"/>
    </reaction>
</comment>
<dbReference type="EC" id="2.7.11.13" evidence="7"/>
<dbReference type="InterPro" id="IPR011009">
    <property type="entry name" value="Kinase-like_dom_sf"/>
</dbReference>
<comment type="caution">
    <text evidence="30">The sequence shown here is derived from an EMBL/GenBank/DDBJ whole genome shotgun (WGS) entry which is preliminary data.</text>
</comment>
<keyword evidence="17 23" id="KW-0175">Coiled coil</keyword>
<keyword evidence="18" id="KW-0472">Membrane</keyword>
<evidence type="ECO:0000256" key="3">
    <source>
        <dbReference type="ARBA" id="ARBA00004370"/>
    </source>
</evidence>
<feature type="domain" description="Protein kinase" evidence="27">
    <location>
        <begin position="637"/>
        <end position="896"/>
    </location>
</feature>
<organism evidence="30 31">
    <name type="scientific">Labeo rohita</name>
    <name type="common">Indian major carp</name>
    <name type="synonym">Cyprinus rohita</name>
    <dbReference type="NCBI Taxonomy" id="84645"/>
    <lineage>
        <taxon>Eukaryota</taxon>
        <taxon>Metazoa</taxon>
        <taxon>Chordata</taxon>
        <taxon>Craniata</taxon>
        <taxon>Vertebrata</taxon>
        <taxon>Euteleostomi</taxon>
        <taxon>Actinopterygii</taxon>
        <taxon>Neopterygii</taxon>
        <taxon>Teleostei</taxon>
        <taxon>Ostariophysi</taxon>
        <taxon>Cypriniformes</taxon>
        <taxon>Cyprinidae</taxon>
        <taxon>Labeoninae</taxon>
        <taxon>Labeonini</taxon>
        <taxon>Labeo</taxon>
    </lineage>
</organism>
<dbReference type="SUPFAM" id="SSF56112">
    <property type="entry name" value="Protein kinase-like (PK-like)"/>
    <property type="match status" value="1"/>
</dbReference>
<evidence type="ECO:0000256" key="7">
    <source>
        <dbReference type="ARBA" id="ARBA00012429"/>
    </source>
</evidence>
<gene>
    <name evidence="30" type="ORF">H4Q32_012070</name>
</gene>
<evidence type="ECO:0000256" key="22">
    <source>
        <dbReference type="ARBA" id="ARBA00047470"/>
    </source>
</evidence>
<keyword evidence="8" id="KW-0963">Cytoplasm</keyword>
<evidence type="ECO:0000256" key="25">
    <source>
        <dbReference type="SAM" id="Coils"/>
    </source>
</evidence>
<evidence type="ECO:0000256" key="26">
    <source>
        <dbReference type="SAM" id="MobiDB-lite"/>
    </source>
</evidence>
<dbReference type="CDD" id="cd05589">
    <property type="entry name" value="STKc_PKN"/>
    <property type="match status" value="1"/>
</dbReference>
<evidence type="ECO:0000256" key="16">
    <source>
        <dbReference type="ARBA" id="ARBA00023015"/>
    </source>
</evidence>
<evidence type="ECO:0000256" key="2">
    <source>
        <dbReference type="ARBA" id="ARBA00004214"/>
    </source>
</evidence>
<feature type="domain" description="AGC-kinase C-terminal" evidence="28">
    <location>
        <begin position="897"/>
        <end position="964"/>
    </location>
</feature>
<dbReference type="Gene3D" id="3.30.200.20">
    <property type="entry name" value="Phosphorylase Kinase, domain 1"/>
    <property type="match status" value="1"/>
</dbReference>
<dbReference type="EMBL" id="JACTAM010000006">
    <property type="protein sequence ID" value="KAI2663521.1"/>
    <property type="molecule type" value="Genomic_DNA"/>
</dbReference>
<dbReference type="PROSITE" id="PS00107">
    <property type="entry name" value="PROTEIN_KINASE_ATP"/>
    <property type="match status" value="1"/>
</dbReference>
<dbReference type="InterPro" id="IPR000719">
    <property type="entry name" value="Prot_kinase_dom"/>
</dbReference>
<keyword evidence="10" id="KW-0597">Phosphoprotein</keyword>
<dbReference type="PROSITE" id="PS50011">
    <property type="entry name" value="PROTEIN_KINASE_DOM"/>
    <property type="match status" value="1"/>
</dbReference>
<keyword evidence="11" id="KW-0808">Transferase</keyword>
<keyword evidence="9" id="KW-0723">Serine/threonine-protein kinase</keyword>